<dbReference type="Proteomes" id="UP000186040">
    <property type="component" value="Unassembled WGS sequence"/>
</dbReference>
<keyword evidence="2" id="KW-0805">Transcription regulation</keyword>
<dbReference type="RefSeq" id="WP_075976249.1">
    <property type="nucleotide sequence ID" value="NZ_MKQR01000018.1"/>
</dbReference>
<evidence type="ECO:0000256" key="5">
    <source>
        <dbReference type="ARBA" id="ARBA00023163"/>
    </source>
</evidence>
<dbReference type="NCBIfam" id="TIGR02937">
    <property type="entry name" value="sigma70-ECF"/>
    <property type="match status" value="1"/>
</dbReference>
<evidence type="ECO:0000256" key="6">
    <source>
        <dbReference type="SAM" id="MobiDB-lite"/>
    </source>
</evidence>
<dbReference type="GO" id="GO:0016987">
    <property type="term" value="F:sigma factor activity"/>
    <property type="evidence" value="ECO:0007669"/>
    <property type="project" value="UniProtKB-KW"/>
</dbReference>
<evidence type="ECO:0000259" key="7">
    <source>
        <dbReference type="Pfam" id="PF04542"/>
    </source>
</evidence>
<dbReference type="InterPro" id="IPR007627">
    <property type="entry name" value="RNA_pol_sigma70_r2"/>
</dbReference>
<comment type="caution">
    <text evidence="9">The sequence shown here is derived from an EMBL/GenBank/DDBJ whole genome shotgun (WGS) entry which is preliminary data.</text>
</comment>
<dbReference type="InterPro" id="IPR036388">
    <property type="entry name" value="WH-like_DNA-bd_sf"/>
</dbReference>
<dbReference type="InterPro" id="IPR013249">
    <property type="entry name" value="RNA_pol_sigma70_r4_t2"/>
</dbReference>
<dbReference type="OrthoDB" id="5244716at2"/>
<dbReference type="SUPFAM" id="SSF88659">
    <property type="entry name" value="Sigma3 and sigma4 domains of RNA polymerase sigma factors"/>
    <property type="match status" value="1"/>
</dbReference>
<keyword evidence="4" id="KW-0238">DNA-binding</keyword>
<dbReference type="InterPro" id="IPR014284">
    <property type="entry name" value="RNA_pol_sigma-70_dom"/>
</dbReference>
<dbReference type="Gene3D" id="1.10.1740.10">
    <property type="match status" value="1"/>
</dbReference>
<evidence type="ECO:0000313" key="10">
    <source>
        <dbReference type="Proteomes" id="UP000186040"/>
    </source>
</evidence>
<sequence length="197" mass="21348">MTSSAVELDGSPGRAEDPADGDEVLVARARGGDVGAYERLVVRYQGPIFRFAVRMLGSRADAEDVTQEVFVAAWRRLSQLQTDAAFSGWLFRTASNRCLNLIRSRRPVAEEADAERLPAVGALGDPSRAAEAGAGMRALTEALAGLSPQLRVCWLLREVHGRSYEEIAQVVGVSGATVRGRIARARAQLVEVMSPWR</sequence>
<evidence type="ECO:0000256" key="4">
    <source>
        <dbReference type="ARBA" id="ARBA00023125"/>
    </source>
</evidence>
<dbReference type="PANTHER" id="PTHR43133:SF8">
    <property type="entry name" value="RNA POLYMERASE SIGMA FACTOR HI_1459-RELATED"/>
    <property type="match status" value="1"/>
</dbReference>
<keyword evidence="5" id="KW-0804">Transcription</keyword>
<evidence type="ECO:0000313" key="9">
    <source>
        <dbReference type="EMBL" id="OLR91844.1"/>
    </source>
</evidence>
<feature type="region of interest" description="Disordered" evidence="6">
    <location>
        <begin position="1"/>
        <end position="21"/>
    </location>
</feature>
<dbReference type="EMBL" id="MKQR01000018">
    <property type="protein sequence ID" value="OLR91844.1"/>
    <property type="molecule type" value="Genomic_DNA"/>
</dbReference>
<gene>
    <name evidence="9" type="ORF">BJP25_23685</name>
</gene>
<evidence type="ECO:0000256" key="1">
    <source>
        <dbReference type="ARBA" id="ARBA00010641"/>
    </source>
</evidence>
<feature type="domain" description="RNA polymerase sigma factor 70 region 4 type 2" evidence="8">
    <location>
        <begin position="137"/>
        <end position="189"/>
    </location>
</feature>
<comment type="similarity">
    <text evidence="1">Belongs to the sigma-70 factor family. ECF subfamily.</text>
</comment>
<dbReference type="PANTHER" id="PTHR43133">
    <property type="entry name" value="RNA POLYMERASE ECF-TYPE SIGMA FACTO"/>
    <property type="match status" value="1"/>
</dbReference>
<dbReference type="InterPro" id="IPR013324">
    <property type="entry name" value="RNA_pol_sigma_r3/r4-like"/>
</dbReference>
<dbReference type="GO" id="GO:0003677">
    <property type="term" value="F:DNA binding"/>
    <property type="evidence" value="ECO:0007669"/>
    <property type="project" value="UniProtKB-KW"/>
</dbReference>
<dbReference type="GO" id="GO:0006352">
    <property type="term" value="P:DNA-templated transcription initiation"/>
    <property type="evidence" value="ECO:0007669"/>
    <property type="project" value="InterPro"/>
</dbReference>
<dbReference type="InterPro" id="IPR013325">
    <property type="entry name" value="RNA_pol_sigma_r2"/>
</dbReference>
<dbReference type="Pfam" id="PF08281">
    <property type="entry name" value="Sigma70_r4_2"/>
    <property type="match status" value="1"/>
</dbReference>
<dbReference type="InterPro" id="IPR039425">
    <property type="entry name" value="RNA_pol_sigma-70-like"/>
</dbReference>
<feature type="domain" description="RNA polymerase sigma-70 region 2" evidence="7">
    <location>
        <begin position="40"/>
        <end position="106"/>
    </location>
</feature>
<organism evidence="9 10">
    <name type="scientific">Actinokineospora bangkokensis</name>
    <dbReference type="NCBI Taxonomy" id="1193682"/>
    <lineage>
        <taxon>Bacteria</taxon>
        <taxon>Bacillati</taxon>
        <taxon>Actinomycetota</taxon>
        <taxon>Actinomycetes</taxon>
        <taxon>Pseudonocardiales</taxon>
        <taxon>Pseudonocardiaceae</taxon>
        <taxon>Actinokineospora</taxon>
    </lineage>
</organism>
<protein>
    <submittedName>
        <fullName evidence="9">RNA polymerase subunit sigma-70</fullName>
    </submittedName>
</protein>
<name>A0A1Q9LIM4_9PSEU</name>
<keyword evidence="3" id="KW-0731">Sigma factor</keyword>
<keyword evidence="10" id="KW-1185">Reference proteome</keyword>
<dbReference type="Pfam" id="PF04542">
    <property type="entry name" value="Sigma70_r2"/>
    <property type="match status" value="1"/>
</dbReference>
<proteinExistence type="inferred from homology"/>
<dbReference type="STRING" id="1193682.BJP25_23685"/>
<evidence type="ECO:0000256" key="3">
    <source>
        <dbReference type="ARBA" id="ARBA00023082"/>
    </source>
</evidence>
<reference evidence="9 10" key="1">
    <citation type="submission" date="2016-10" db="EMBL/GenBank/DDBJ databases">
        <title>The Draft Genome Sequence of Actinokineospora bangkokensis 44EHWT reveals the biosynthetic pathway of antifungal compounds Thailandins with unusual extender unit butylmalonyl-CoA.</title>
        <authorList>
            <person name="Greule A."/>
            <person name="Intra B."/>
            <person name="Flemming S."/>
            <person name="Rommel M.G."/>
            <person name="Panbangred W."/>
            <person name="Bechthold A."/>
        </authorList>
    </citation>
    <scope>NUCLEOTIDE SEQUENCE [LARGE SCALE GENOMIC DNA]</scope>
    <source>
        <strain evidence="9 10">44EHW</strain>
    </source>
</reference>
<dbReference type="Gene3D" id="1.10.10.10">
    <property type="entry name" value="Winged helix-like DNA-binding domain superfamily/Winged helix DNA-binding domain"/>
    <property type="match status" value="1"/>
</dbReference>
<dbReference type="AlphaFoldDB" id="A0A1Q9LIM4"/>
<evidence type="ECO:0000256" key="2">
    <source>
        <dbReference type="ARBA" id="ARBA00023015"/>
    </source>
</evidence>
<evidence type="ECO:0000259" key="8">
    <source>
        <dbReference type="Pfam" id="PF08281"/>
    </source>
</evidence>
<dbReference type="SUPFAM" id="SSF88946">
    <property type="entry name" value="Sigma2 domain of RNA polymerase sigma factors"/>
    <property type="match status" value="1"/>
</dbReference>
<accession>A0A1Q9LIM4</accession>
<dbReference type="CDD" id="cd06171">
    <property type="entry name" value="Sigma70_r4"/>
    <property type="match status" value="1"/>
</dbReference>